<organism evidence="2 3">
    <name type="scientific">Candidula unifasciata</name>
    <dbReference type="NCBI Taxonomy" id="100452"/>
    <lineage>
        <taxon>Eukaryota</taxon>
        <taxon>Metazoa</taxon>
        <taxon>Spiralia</taxon>
        <taxon>Lophotrochozoa</taxon>
        <taxon>Mollusca</taxon>
        <taxon>Gastropoda</taxon>
        <taxon>Heterobranchia</taxon>
        <taxon>Euthyneura</taxon>
        <taxon>Panpulmonata</taxon>
        <taxon>Eupulmonata</taxon>
        <taxon>Stylommatophora</taxon>
        <taxon>Helicina</taxon>
        <taxon>Helicoidea</taxon>
        <taxon>Geomitridae</taxon>
        <taxon>Candidula</taxon>
    </lineage>
</organism>
<accession>A0A8S3Z1W0</accession>
<dbReference type="Proteomes" id="UP000678393">
    <property type="component" value="Unassembled WGS sequence"/>
</dbReference>
<reference evidence="2" key="1">
    <citation type="submission" date="2021-04" db="EMBL/GenBank/DDBJ databases">
        <authorList>
            <consortium name="Molecular Ecology Group"/>
        </authorList>
    </citation>
    <scope>NUCLEOTIDE SEQUENCE</scope>
</reference>
<comment type="caution">
    <text evidence="2">The sequence shown here is derived from an EMBL/GenBank/DDBJ whole genome shotgun (WGS) entry which is preliminary data.</text>
</comment>
<feature type="compositionally biased region" description="Polar residues" evidence="1">
    <location>
        <begin position="247"/>
        <end position="256"/>
    </location>
</feature>
<feature type="region of interest" description="Disordered" evidence="1">
    <location>
        <begin position="229"/>
        <end position="278"/>
    </location>
</feature>
<protein>
    <submittedName>
        <fullName evidence="2">Uncharacterized protein</fullName>
    </submittedName>
</protein>
<keyword evidence="3" id="KW-1185">Reference proteome</keyword>
<dbReference type="EMBL" id="CAJHNH020001127">
    <property type="protein sequence ID" value="CAG5121640.1"/>
    <property type="molecule type" value="Genomic_DNA"/>
</dbReference>
<feature type="non-terminal residue" evidence="2">
    <location>
        <position position="278"/>
    </location>
</feature>
<dbReference type="OrthoDB" id="2133332at2759"/>
<gene>
    <name evidence="2" type="ORF">CUNI_LOCUS7198</name>
</gene>
<proteinExistence type="predicted"/>
<sequence>MADVIEDLELIVTRAINYLTRILYDLCRRLNENSHRPLNRRTLVRWLAAFMPTPKGSRLRLQTDLAVTGPPALDRWASCGSLASAFSSVSISQMVEEDLGGNIVRYRRGCLDEDIGEDAFEDTASLAHSKFQDFVALTSTPKGKLLEMEEELAALRKQIAMLVMAQESSSFIKTVTVADREQQPRDTTHAADMPLPVSPVPASLDDSGCESEVVSRKPDLPCISEHVSESPFIAPAPPPPPPPVLFRQSSFDSLSLSRKRKHHRPLQPLEENKDTESL</sequence>
<feature type="compositionally biased region" description="Pro residues" evidence="1">
    <location>
        <begin position="234"/>
        <end position="244"/>
    </location>
</feature>
<dbReference type="AlphaFoldDB" id="A0A8S3Z1W0"/>
<evidence type="ECO:0000313" key="2">
    <source>
        <dbReference type="EMBL" id="CAG5121640.1"/>
    </source>
</evidence>
<name>A0A8S3Z1W0_9EUPU</name>
<evidence type="ECO:0000256" key="1">
    <source>
        <dbReference type="SAM" id="MobiDB-lite"/>
    </source>
</evidence>
<evidence type="ECO:0000313" key="3">
    <source>
        <dbReference type="Proteomes" id="UP000678393"/>
    </source>
</evidence>